<dbReference type="PIRSF" id="PIRSF039090">
    <property type="entry name" value="Flis"/>
    <property type="match status" value="1"/>
</dbReference>
<keyword evidence="7" id="KW-0969">Cilium</keyword>
<keyword evidence="4 6" id="KW-1005">Bacterial flagellum biogenesis</keyword>
<evidence type="ECO:0000313" key="8">
    <source>
        <dbReference type="Proteomes" id="UP000722121"/>
    </source>
</evidence>
<dbReference type="NCBIfam" id="TIGR00208">
    <property type="entry name" value="fliS"/>
    <property type="match status" value="1"/>
</dbReference>
<comment type="subcellular location">
    <subcellularLocation>
        <location evidence="1 6">Cytoplasm</location>
        <location evidence="1 6">Cytosol</location>
    </subcellularLocation>
</comment>
<dbReference type="PANTHER" id="PTHR34773">
    <property type="entry name" value="FLAGELLAR SECRETION CHAPERONE FLIS"/>
    <property type="match status" value="1"/>
</dbReference>
<keyword evidence="7" id="KW-0282">Flagellum</keyword>
<reference evidence="7 8" key="1">
    <citation type="submission" date="2021-02" db="EMBL/GenBank/DDBJ databases">
        <title>Activity-based single-cell genomes from oceanic crustal fluid captures similar information to metagenomic and metatranscriptomic surveys with orders of magnitude less sampling.</title>
        <authorList>
            <person name="D'Angelo T.S."/>
            <person name="Orcutt B.N."/>
        </authorList>
    </citation>
    <scope>NUCLEOTIDE SEQUENCE [LARGE SCALE GENOMIC DNA]</scope>
    <source>
        <strain evidence="7">AH-315-G07</strain>
    </source>
</reference>
<name>A0ABS3AS96_9BACT</name>
<dbReference type="InterPro" id="IPR036584">
    <property type="entry name" value="FliS_sf"/>
</dbReference>
<evidence type="ECO:0000256" key="5">
    <source>
        <dbReference type="ARBA" id="ARBA00023186"/>
    </source>
</evidence>
<organism evidence="7 8">
    <name type="scientific">Simkania negevensis</name>
    <dbReference type="NCBI Taxonomy" id="83561"/>
    <lineage>
        <taxon>Bacteria</taxon>
        <taxon>Pseudomonadati</taxon>
        <taxon>Chlamydiota</taxon>
        <taxon>Chlamydiia</taxon>
        <taxon>Parachlamydiales</taxon>
        <taxon>Simkaniaceae</taxon>
        <taxon>Simkania</taxon>
    </lineage>
</organism>
<dbReference type="SUPFAM" id="SSF101116">
    <property type="entry name" value="Flagellar export chaperone FliS"/>
    <property type="match status" value="1"/>
</dbReference>
<protein>
    <recommendedName>
        <fullName evidence="6">Flagellar secretion chaperone FliS</fullName>
    </recommendedName>
</protein>
<comment type="caution">
    <text evidence="7">The sequence shown here is derived from an EMBL/GenBank/DDBJ whole genome shotgun (WGS) entry which is preliminary data.</text>
</comment>
<comment type="similarity">
    <text evidence="2 6">Belongs to the FliS family.</text>
</comment>
<dbReference type="Gene3D" id="1.20.120.340">
    <property type="entry name" value="Flagellar protein FliS"/>
    <property type="match status" value="1"/>
</dbReference>
<evidence type="ECO:0000256" key="6">
    <source>
        <dbReference type="PIRNR" id="PIRNR039090"/>
    </source>
</evidence>
<dbReference type="InterPro" id="IPR003713">
    <property type="entry name" value="FliS"/>
</dbReference>
<dbReference type="Pfam" id="PF02561">
    <property type="entry name" value="FliS"/>
    <property type="match status" value="1"/>
</dbReference>
<evidence type="ECO:0000256" key="1">
    <source>
        <dbReference type="ARBA" id="ARBA00004514"/>
    </source>
</evidence>
<dbReference type="Proteomes" id="UP000722121">
    <property type="component" value="Unassembled WGS sequence"/>
</dbReference>
<dbReference type="CDD" id="cd16098">
    <property type="entry name" value="FliS"/>
    <property type="match status" value="1"/>
</dbReference>
<keyword evidence="8" id="KW-1185">Reference proteome</keyword>
<evidence type="ECO:0000313" key="7">
    <source>
        <dbReference type="EMBL" id="MBN4067029.1"/>
    </source>
</evidence>
<gene>
    <name evidence="7" type="primary">fliS</name>
    <name evidence="7" type="ORF">JYU14_02995</name>
</gene>
<proteinExistence type="inferred from homology"/>
<keyword evidence="7" id="KW-0966">Cell projection</keyword>
<evidence type="ECO:0000256" key="3">
    <source>
        <dbReference type="ARBA" id="ARBA00022490"/>
    </source>
</evidence>
<dbReference type="EMBL" id="JAFITR010000053">
    <property type="protein sequence ID" value="MBN4067029.1"/>
    <property type="molecule type" value="Genomic_DNA"/>
</dbReference>
<evidence type="ECO:0000256" key="4">
    <source>
        <dbReference type="ARBA" id="ARBA00022795"/>
    </source>
</evidence>
<accession>A0ABS3AS96</accession>
<sequence length="147" mass="16893">MKKKDASKAYKRKQIESASPGELIILLYEGAIDFLYKAEQVAQEKGPERIEKFHNHLISVQNILTELMASLNIDQGGDLAQNLFRIYEYMHWRLIGANMHKELAVIIEVREMLIRLKASWLIILQKDKELKSKGRDSAATQNINVKG</sequence>
<dbReference type="PANTHER" id="PTHR34773:SF1">
    <property type="entry name" value="FLAGELLAR SECRETION CHAPERONE FLIS"/>
    <property type="match status" value="1"/>
</dbReference>
<evidence type="ECO:0000256" key="2">
    <source>
        <dbReference type="ARBA" id="ARBA00008787"/>
    </source>
</evidence>
<keyword evidence="5" id="KW-0143">Chaperone</keyword>
<keyword evidence="3 6" id="KW-0963">Cytoplasm</keyword>